<gene>
    <name evidence="1" type="ORF">D0X99_16840</name>
</gene>
<dbReference type="Proteomes" id="UP000283522">
    <property type="component" value="Unassembled WGS sequence"/>
</dbReference>
<comment type="caution">
    <text evidence="1">The sequence shown here is derived from an EMBL/GenBank/DDBJ whole genome shotgun (WGS) entry which is preliminary data.</text>
</comment>
<protein>
    <submittedName>
        <fullName evidence="1">Uncharacterized protein</fullName>
    </submittedName>
</protein>
<reference evidence="1 2" key="1">
    <citation type="submission" date="2018-09" db="EMBL/GenBank/DDBJ databases">
        <authorList>
            <person name="Wang X."/>
            <person name="Du Z."/>
        </authorList>
    </citation>
    <scope>NUCLEOTIDE SEQUENCE [LARGE SCALE GENOMIC DNA]</scope>
    <source>
        <strain evidence="1 2">N3</strain>
    </source>
</reference>
<evidence type="ECO:0000313" key="1">
    <source>
        <dbReference type="EMBL" id="RIW13437.1"/>
    </source>
</evidence>
<dbReference type="OrthoDB" id="8821413at2"/>
<dbReference type="AlphaFoldDB" id="A0A418PNN5"/>
<keyword evidence="2" id="KW-1185">Reference proteome</keyword>
<organism evidence="1 2">
    <name type="scientific">Algoriphagus lacus</name>
    <dbReference type="NCBI Taxonomy" id="2056311"/>
    <lineage>
        <taxon>Bacteria</taxon>
        <taxon>Pseudomonadati</taxon>
        <taxon>Bacteroidota</taxon>
        <taxon>Cytophagia</taxon>
        <taxon>Cytophagales</taxon>
        <taxon>Cyclobacteriaceae</taxon>
        <taxon>Algoriphagus</taxon>
    </lineage>
</organism>
<name>A0A418PNN5_9BACT</name>
<accession>A0A418PNN5</accession>
<proteinExistence type="predicted"/>
<evidence type="ECO:0000313" key="2">
    <source>
        <dbReference type="Proteomes" id="UP000283522"/>
    </source>
</evidence>
<dbReference type="RefSeq" id="WP_119479023.1">
    <property type="nucleotide sequence ID" value="NZ_QXML01000009.1"/>
</dbReference>
<dbReference type="EMBL" id="QXML01000009">
    <property type="protein sequence ID" value="RIW13437.1"/>
    <property type="molecule type" value="Genomic_DNA"/>
</dbReference>
<sequence length="76" mass="8628">MRLGLQIPPSPVDDLITPRQELVFLDDRNRAINEDAFLKAVKWHFAEAGPNGGCADNIPRLAIYVRKLKAGRWWEG</sequence>